<dbReference type="InterPro" id="IPR036390">
    <property type="entry name" value="WH_DNA-bd_sf"/>
</dbReference>
<dbReference type="SUPFAM" id="SSF52540">
    <property type="entry name" value="P-loop containing nucleoside triphosphate hydrolases"/>
    <property type="match status" value="1"/>
</dbReference>
<feature type="domain" description="Disease resistance protein Roq1-like winged-helix" evidence="3">
    <location>
        <begin position="154"/>
        <end position="224"/>
    </location>
</feature>
<dbReference type="InterPro" id="IPR044974">
    <property type="entry name" value="Disease_R_plants"/>
</dbReference>
<protein>
    <recommendedName>
        <fullName evidence="3">Disease resistance protein Roq1-like winged-helix domain-containing protein</fullName>
    </recommendedName>
</protein>
<dbReference type="Gene3D" id="3.40.50.300">
    <property type="entry name" value="P-loop containing nucleotide triphosphate hydrolases"/>
    <property type="match status" value="1"/>
</dbReference>
<gene>
    <name evidence="4" type="ORF">HID58_061847</name>
</gene>
<dbReference type="InterPro" id="IPR032675">
    <property type="entry name" value="LRR_dom_sf"/>
</dbReference>
<dbReference type="InterPro" id="IPR058192">
    <property type="entry name" value="WHD_ROQ1-like"/>
</dbReference>
<dbReference type="PANTHER" id="PTHR11017">
    <property type="entry name" value="LEUCINE-RICH REPEAT-CONTAINING PROTEIN"/>
    <property type="match status" value="1"/>
</dbReference>
<dbReference type="Pfam" id="PF23282">
    <property type="entry name" value="WHD_ROQ1"/>
    <property type="match status" value="1"/>
</dbReference>
<keyword evidence="1" id="KW-0433">Leucine-rich repeat</keyword>
<keyword evidence="5" id="KW-1185">Reference proteome</keyword>
<reference evidence="4 5" key="1">
    <citation type="submission" date="2021-05" db="EMBL/GenBank/DDBJ databases">
        <title>Genome Assembly of Synthetic Allotetraploid Brassica napus Reveals Homoeologous Exchanges between Subgenomes.</title>
        <authorList>
            <person name="Davis J.T."/>
        </authorList>
    </citation>
    <scope>NUCLEOTIDE SEQUENCE [LARGE SCALE GENOMIC DNA]</scope>
    <source>
        <strain evidence="5">cv. Da-Ae</strain>
        <tissue evidence="4">Seedling</tissue>
    </source>
</reference>
<dbReference type="SUPFAM" id="SSF46785">
    <property type="entry name" value="Winged helix' DNA-binding domain"/>
    <property type="match status" value="1"/>
</dbReference>
<dbReference type="PANTHER" id="PTHR11017:SF572">
    <property type="entry name" value="TIR DOMAIN-CONTAINING PROTEIN"/>
    <property type="match status" value="1"/>
</dbReference>
<dbReference type="Gene3D" id="3.80.10.10">
    <property type="entry name" value="Ribonuclease Inhibitor"/>
    <property type="match status" value="3"/>
</dbReference>
<dbReference type="PRINTS" id="PR00364">
    <property type="entry name" value="DISEASERSIST"/>
</dbReference>
<evidence type="ECO:0000313" key="4">
    <source>
        <dbReference type="EMBL" id="KAH0885751.1"/>
    </source>
</evidence>
<dbReference type="InterPro" id="IPR011713">
    <property type="entry name" value="Leu-rich_rpt_3"/>
</dbReference>
<dbReference type="Pfam" id="PF07725">
    <property type="entry name" value="LRR_3"/>
    <property type="match status" value="1"/>
</dbReference>
<evidence type="ECO:0000313" key="5">
    <source>
        <dbReference type="Proteomes" id="UP000824890"/>
    </source>
</evidence>
<proteinExistence type="predicted"/>
<evidence type="ECO:0000259" key="3">
    <source>
        <dbReference type="Pfam" id="PF23282"/>
    </source>
</evidence>
<evidence type="ECO:0000256" key="1">
    <source>
        <dbReference type="ARBA" id="ARBA00022614"/>
    </source>
</evidence>
<dbReference type="Proteomes" id="UP000824890">
    <property type="component" value="Unassembled WGS sequence"/>
</dbReference>
<accession>A0ABQ7ZZQ6</accession>
<sequence length="1152" mass="131265">MVGKIAADVSKKLNLTLSRDFEGMVGMESHLMKLDSLLCLECDEVKMIGVWGPAGIGKTTIARALYNKLSSNFLLSCFMGNLEGGLKRSIRGVDDYDSKLSGFEKLAKKAAKICGSSLRGETKSEWELQLSGLENSLDSKIEDVLRVGYDKLSKKHQAIFLHIACFFNNEDADHVATMLSDSNLDVRNGLKILADKSLVYVSTDGKIVMHYLLQQFGRLEVVKQSNEPGKRQFLVEAQDILNVLANGTVNMEFLPRLRLLHWNSYPGTSLPPTFRPEFLIELNMPSSKFEKLWGGIQPLVNLKKVNLNFCSNLKEIPNLSRATNLETLTFIQCTSLMKFPSSIMNLYKLKTVRMWGCNKLQVVPTNTSSTSLGRYSSRMRTFPDITRKIENFWVGPSFVGRRCHGQMLDVVGREPKRLTHLPESVRKLDLSDSGIERIPDYVSGLHRLQTLIVENCRKLMSVENLPSSLKSLQANNCVSLERVELSMLLQDSDSIRELMFHNCLRLDKEARRVILNRRYSEYVCFLLSPIKANALVNVTCYLRNKEGVLINQVNYVTKLSSGESLQAGNRHLFVLGGDLSRQQNKSPEVDVNTSEILFEFNCSDNHKIIECGVRLWEEEVKKPNITERFCYKIGDHDNDGDCEPEAKSNIRYQTADKAAAVEASQVEITKHTGRWSSTFLKKFAQYGIWQNREAMGRNPGWYLTIYLNMFLMIQPDPLVNLRKVNLNFCFKFKEIPNLSRATNLETLTFIQCTNLYRNLMCTSVLRSFPDITRNINNLWIGSSSFVGRNRNRDFKRLPHVPESVWNYEDLSKSNMERIPAYVRPHAFINENCTKQRPNVVGRELTRFTTHVPQSLSKIDLSGSDIERIPDYVSGLHRLQTLIIENCTELISVEGLPSYLKFLHANGCVSLERVEFSMLLRDSDSIRELMFRDCWRLDEEARREIIDSRFAEYVCSPGIQVPAEFTHKARSNYITISPGNFCTAYSRFKACVRLDSIKDNTFSSVDCYIRSKEGVIINQVNYLTKINPGQSPQIRTPHLFIIGDKLSHQRKKSCPEVDVDTSEMIFQFTSSDNHTIRECDNKNDRTYDHDIDGNCEPEAVGNISNQTNKVKAVEVSQVDNLESSKHTGLWGLLRKLGLGKNRKMKKAETPFCA</sequence>
<name>A0ABQ7ZZQ6_BRANA</name>
<dbReference type="InterPro" id="IPR027417">
    <property type="entry name" value="P-loop_NTPase"/>
</dbReference>
<dbReference type="SUPFAM" id="SSF52058">
    <property type="entry name" value="L domain-like"/>
    <property type="match status" value="2"/>
</dbReference>
<dbReference type="EMBL" id="JAGKQM010000014">
    <property type="protein sequence ID" value="KAH0885751.1"/>
    <property type="molecule type" value="Genomic_DNA"/>
</dbReference>
<comment type="caution">
    <text evidence="4">The sequence shown here is derived from an EMBL/GenBank/DDBJ whole genome shotgun (WGS) entry which is preliminary data.</text>
</comment>
<organism evidence="4 5">
    <name type="scientific">Brassica napus</name>
    <name type="common">Rape</name>
    <dbReference type="NCBI Taxonomy" id="3708"/>
    <lineage>
        <taxon>Eukaryota</taxon>
        <taxon>Viridiplantae</taxon>
        <taxon>Streptophyta</taxon>
        <taxon>Embryophyta</taxon>
        <taxon>Tracheophyta</taxon>
        <taxon>Spermatophyta</taxon>
        <taxon>Magnoliopsida</taxon>
        <taxon>eudicotyledons</taxon>
        <taxon>Gunneridae</taxon>
        <taxon>Pentapetalae</taxon>
        <taxon>rosids</taxon>
        <taxon>malvids</taxon>
        <taxon>Brassicales</taxon>
        <taxon>Brassicaceae</taxon>
        <taxon>Brassiceae</taxon>
        <taxon>Brassica</taxon>
    </lineage>
</organism>
<keyword evidence="2" id="KW-0677">Repeat</keyword>
<evidence type="ECO:0000256" key="2">
    <source>
        <dbReference type="ARBA" id="ARBA00022737"/>
    </source>
</evidence>